<comment type="subcellular location">
    <subcellularLocation>
        <location evidence="2">Endoplasmic reticulum</location>
    </subcellularLocation>
    <subcellularLocation>
        <location evidence="1 8">Golgi apparatus</location>
        <location evidence="1 8">cis-Golgi network</location>
    </subcellularLocation>
</comment>
<comment type="subunit">
    <text evidence="8">Homodimer.</text>
</comment>
<dbReference type="EMBL" id="MIGC01002573">
    <property type="protein sequence ID" value="PHJ20835.1"/>
    <property type="molecule type" value="Genomic_DNA"/>
</dbReference>
<protein>
    <recommendedName>
        <fullName evidence="8">Trafficking protein particle complex subunit</fullName>
    </recommendedName>
</protein>
<dbReference type="RefSeq" id="XP_067922521.1">
    <property type="nucleotide sequence ID" value="XM_068065496.1"/>
</dbReference>
<dbReference type="InterPro" id="IPR024096">
    <property type="entry name" value="NO_sig/Golgi_transp_ligand-bd"/>
</dbReference>
<dbReference type="GO" id="GO:0005783">
    <property type="term" value="C:endoplasmic reticulum"/>
    <property type="evidence" value="ECO:0007669"/>
    <property type="project" value="UniProtKB-SubCell"/>
</dbReference>
<dbReference type="InterPro" id="IPR016721">
    <property type="entry name" value="Bet3"/>
</dbReference>
<dbReference type="PANTHER" id="PTHR13048">
    <property type="entry name" value="TRAFFICKING PROTEIN PARTICLE COMPLEX SUBUNIT 3"/>
    <property type="match status" value="1"/>
</dbReference>
<organism evidence="9 10">
    <name type="scientific">Cystoisospora suis</name>
    <dbReference type="NCBI Taxonomy" id="483139"/>
    <lineage>
        <taxon>Eukaryota</taxon>
        <taxon>Sar</taxon>
        <taxon>Alveolata</taxon>
        <taxon>Apicomplexa</taxon>
        <taxon>Conoidasida</taxon>
        <taxon>Coccidia</taxon>
        <taxon>Eucoccidiorida</taxon>
        <taxon>Eimeriorina</taxon>
        <taxon>Sarcocystidae</taxon>
        <taxon>Cystoisospora</taxon>
    </lineage>
</organism>
<dbReference type="GO" id="GO:0016236">
    <property type="term" value="P:macroautophagy"/>
    <property type="evidence" value="ECO:0007669"/>
    <property type="project" value="UniProtKB-ARBA"/>
</dbReference>
<proteinExistence type="inferred from homology"/>
<evidence type="ECO:0000256" key="5">
    <source>
        <dbReference type="ARBA" id="ARBA00022824"/>
    </source>
</evidence>
<dbReference type="GO" id="GO:0005794">
    <property type="term" value="C:Golgi apparatus"/>
    <property type="evidence" value="ECO:0007669"/>
    <property type="project" value="UniProtKB-SubCell"/>
</dbReference>
<dbReference type="GO" id="GO:0030008">
    <property type="term" value="C:TRAPP complex"/>
    <property type="evidence" value="ECO:0007669"/>
    <property type="project" value="InterPro"/>
</dbReference>
<sequence>MSKDKYQKQWEVISQRMEKVNSEFLSLTYGALVTQLLKDFEQIDAINSQLDKMGYNIGIRLVDEFLSKTGIGACAGFQQTAEVVAKLGFRMFLGITADVVKWNEEETCCSLILHENPLTDFVDLPPSLSQLHYSNLICGVIRGALEQMKVNCRFVKDMLKGDDCYEIRLELIEIVREEFIDDEDS</sequence>
<comment type="function">
    <text evidence="8">May play a role in vesicular transport from endoplasmic reticulum to Golgi.</text>
</comment>
<dbReference type="PIRSF" id="PIRSF018293">
    <property type="entry name" value="TRAPP_I_complex_Bet3"/>
    <property type="match status" value="1"/>
</dbReference>
<dbReference type="Proteomes" id="UP000221165">
    <property type="component" value="Unassembled WGS sequence"/>
</dbReference>
<dbReference type="GeneID" id="94428707"/>
<reference evidence="9 10" key="1">
    <citation type="journal article" date="2017" name="Int. J. Parasitol.">
        <title>The genome of the protozoan parasite Cystoisospora suis and a reverse vaccinology approach to identify vaccine candidates.</title>
        <authorList>
            <person name="Palmieri N."/>
            <person name="Shrestha A."/>
            <person name="Ruttkowski B."/>
            <person name="Beck T."/>
            <person name="Vogl C."/>
            <person name="Tomley F."/>
            <person name="Blake D.P."/>
            <person name="Joachim A."/>
        </authorList>
    </citation>
    <scope>NUCLEOTIDE SEQUENCE [LARGE SCALE GENOMIC DNA]</scope>
    <source>
        <strain evidence="9 10">Wien I</strain>
    </source>
</reference>
<evidence type="ECO:0000256" key="8">
    <source>
        <dbReference type="PIRNR" id="PIRNR018293"/>
    </source>
</evidence>
<gene>
    <name evidence="9" type="ORF">CSUI_005319</name>
</gene>
<accession>A0A2C6KXW3</accession>
<dbReference type="SUPFAM" id="SSF111126">
    <property type="entry name" value="Ligand-binding domain in the NO signalling and Golgi transport"/>
    <property type="match status" value="1"/>
</dbReference>
<evidence type="ECO:0000313" key="10">
    <source>
        <dbReference type="Proteomes" id="UP000221165"/>
    </source>
</evidence>
<dbReference type="VEuPathDB" id="ToxoDB:CSUI_005319"/>
<dbReference type="AlphaFoldDB" id="A0A2C6KXW3"/>
<keyword evidence="7 8" id="KW-0333">Golgi apparatus</keyword>
<evidence type="ECO:0000256" key="7">
    <source>
        <dbReference type="ARBA" id="ARBA00023034"/>
    </source>
</evidence>
<comment type="similarity">
    <text evidence="3 8">Belongs to the TRAPP small subunits family. BET3 subfamily.</text>
</comment>
<name>A0A2C6KXW3_9APIC</name>
<keyword evidence="6 8" id="KW-0931">ER-Golgi transport</keyword>
<dbReference type="Pfam" id="PF04051">
    <property type="entry name" value="TRAPP"/>
    <property type="match status" value="1"/>
</dbReference>
<keyword evidence="4 8" id="KW-0813">Transport</keyword>
<evidence type="ECO:0000313" key="9">
    <source>
        <dbReference type="EMBL" id="PHJ20835.1"/>
    </source>
</evidence>
<evidence type="ECO:0000256" key="6">
    <source>
        <dbReference type="ARBA" id="ARBA00022892"/>
    </source>
</evidence>
<dbReference type="GO" id="GO:0048193">
    <property type="term" value="P:Golgi vesicle transport"/>
    <property type="evidence" value="ECO:0007669"/>
    <property type="project" value="InterPro"/>
</dbReference>
<evidence type="ECO:0000256" key="2">
    <source>
        <dbReference type="ARBA" id="ARBA00004240"/>
    </source>
</evidence>
<comment type="caution">
    <text evidence="9">The sequence shown here is derived from an EMBL/GenBank/DDBJ whole genome shotgun (WGS) entry which is preliminary data.</text>
</comment>
<keyword evidence="5" id="KW-0256">Endoplasmic reticulum</keyword>
<evidence type="ECO:0000256" key="1">
    <source>
        <dbReference type="ARBA" id="ARBA00004222"/>
    </source>
</evidence>
<evidence type="ECO:0000256" key="4">
    <source>
        <dbReference type="ARBA" id="ARBA00022448"/>
    </source>
</evidence>
<dbReference type="Gene3D" id="3.30.1380.20">
    <property type="entry name" value="Trafficking protein particle complex subunit 3"/>
    <property type="match status" value="1"/>
</dbReference>
<dbReference type="OrthoDB" id="10262857at2759"/>
<keyword evidence="10" id="KW-1185">Reference proteome</keyword>
<dbReference type="CDD" id="cd14942">
    <property type="entry name" value="TRAPPC3_bet3"/>
    <property type="match status" value="1"/>
</dbReference>
<evidence type="ECO:0000256" key="3">
    <source>
        <dbReference type="ARBA" id="ARBA00006218"/>
    </source>
</evidence>
<dbReference type="FunFam" id="3.30.1380.20:FF:000001">
    <property type="entry name" value="Trafficking protein particle complex subunit BET3"/>
    <property type="match status" value="1"/>
</dbReference>
<dbReference type="InterPro" id="IPR007194">
    <property type="entry name" value="TRAPP_component"/>
</dbReference>